<proteinExistence type="predicted"/>
<dbReference type="InterPro" id="IPR000156">
    <property type="entry name" value="Ran_bind_dom"/>
</dbReference>
<dbReference type="Gene3D" id="2.30.29.30">
    <property type="entry name" value="Pleckstrin-homology domain (PH domain)/Phosphotyrosine-binding domain (PTB)"/>
    <property type="match status" value="1"/>
</dbReference>
<evidence type="ECO:0000313" key="3">
    <source>
        <dbReference type="EMBL" id="KAJ8956176.1"/>
    </source>
</evidence>
<dbReference type="AlphaFoldDB" id="A0AAV8YZ30"/>
<gene>
    <name evidence="3" type="ORF">NQ318_020727</name>
</gene>
<reference evidence="3" key="1">
    <citation type="journal article" date="2023" name="Insect Mol. Biol.">
        <title>Genome sequencing provides insights into the evolution of gene families encoding plant cell wall-degrading enzymes in longhorned beetles.</title>
        <authorList>
            <person name="Shin N.R."/>
            <person name="Okamura Y."/>
            <person name="Kirsch R."/>
            <person name="Pauchet Y."/>
        </authorList>
    </citation>
    <scope>NUCLEOTIDE SEQUENCE</scope>
    <source>
        <strain evidence="3">AMC_N1</strain>
    </source>
</reference>
<feature type="compositionally biased region" description="Low complexity" evidence="1">
    <location>
        <begin position="11"/>
        <end position="39"/>
    </location>
</feature>
<protein>
    <recommendedName>
        <fullName evidence="2">RanBD1 domain-containing protein</fullName>
    </recommendedName>
</protein>
<comment type="caution">
    <text evidence="3">The sequence shown here is derived from an EMBL/GenBank/DDBJ whole genome shotgun (WGS) entry which is preliminary data.</text>
</comment>
<dbReference type="InterPro" id="IPR045255">
    <property type="entry name" value="RanBP1-like"/>
</dbReference>
<dbReference type="CDD" id="cd13170">
    <property type="entry name" value="RanBD_NUP50"/>
    <property type="match status" value="1"/>
</dbReference>
<dbReference type="SUPFAM" id="SSF50729">
    <property type="entry name" value="PH domain-like"/>
    <property type="match status" value="1"/>
</dbReference>
<accession>A0AAV8YZ30</accession>
<dbReference type="GO" id="GO:0006606">
    <property type="term" value="P:protein import into nucleus"/>
    <property type="evidence" value="ECO:0007669"/>
    <property type="project" value="TreeGrafter"/>
</dbReference>
<dbReference type="InterPro" id="IPR011993">
    <property type="entry name" value="PH-like_dom_sf"/>
</dbReference>
<organism evidence="3 4">
    <name type="scientific">Aromia moschata</name>
    <dbReference type="NCBI Taxonomy" id="1265417"/>
    <lineage>
        <taxon>Eukaryota</taxon>
        <taxon>Metazoa</taxon>
        <taxon>Ecdysozoa</taxon>
        <taxon>Arthropoda</taxon>
        <taxon>Hexapoda</taxon>
        <taxon>Insecta</taxon>
        <taxon>Pterygota</taxon>
        <taxon>Neoptera</taxon>
        <taxon>Endopterygota</taxon>
        <taxon>Coleoptera</taxon>
        <taxon>Polyphaga</taxon>
        <taxon>Cucujiformia</taxon>
        <taxon>Chrysomeloidea</taxon>
        <taxon>Cerambycidae</taxon>
        <taxon>Cerambycinae</taxon>
        <taxon>Callichromatini</taxon>
        <taxon>Aromia</taxon>
    </lineage>
</organism>
<feature type="domain" description="RanBD1" evidence="2">
    <location>
        <begin position="81"/>
        <end position="189"/>
    </location>
</feature>
<evidence type="ECO:0000259" key="2">
    <source>
        <dbReference type="Pfam" id="PF00638"/>
    </source>
</evidence>
<dbReference type="PANTHER" id="PTHR23138:SF141">
    <property type="entry name" value="NUCLEAR PORE COMPLEX PROTEIN NUP50"/>
    <property type="match status" value="1"/>
</dbReference>
<dbReference type="Pfam" id="PF00638">
    <property type="entry name" value="Ran_BP1"/>
    <property type="match status" value="1"/>
</dbReference>
<feature type="compositionally biased region" description="Polar residues" evidence="1">
    <location>
        <begin position="1"/>
        <end position="10"/>
    </location>
</feature>
<name>A0AAV8YZ30_9CUCU</name>
<keyword evidence="4" id="KW-1185">Reference proteome</keyword>
<dbReference type="EMBL" id="JAPWTK010000032">
    <property type="protein sequence ID" value="KAJ8956176.1"/>
    <property type="molecule type" value="Genomic_DNA"/>
</dbReference>
<evidence type="ECO:0000256" key="1">
    <source>
        <dbReference type="SAM" id="MobiDB-lite"/>
    </source>
</evidence>
<evidence type="ECO:0000313" key="4">
    <source>
        <dbReference type="Proteomes" id="UP001162162"/>
    </source>
</evidence>
<feature type="region of interest" description="Disordered" evidence="1">
    <location>
        <begin position="1"/>
        <end position="73"/>
    </location>
</feature>
<dbReference type="PANTHER" id="PTHR23138">
    <property type="entry name" value="RAN BINDING PROTEIN"/>
    <property type="match status" value="1"/>
</dbReference>
<dbReference type="Proteomes" id="UP001162162">
    <property type="component" value="Unassembled WGS sequence"/>
</dbReference>
<sequence>MGKAPRSSNMSTSTASAPSFSFGNPIASSSTDLSASGSGQKPFAFSNVAQPDNAKESKKEDDAEEDSGPPKVEFTPVVEKDYIFTTRCKVFVKKPDGNYGDRGVGNLYLKPIKSSGKVQLIVRADTNLGNLLCNFILAECIPTKRIGKKDVMLVCLPTPDVKPPPIPVLLRVKSPEEADNLLEVLEKHKK</sequence>